<dbReference type="Proteomes" id="UP001062846">
    <property type="component" value="Chromosome 3"/>
</dbReference>
<keyword evidence="2" id="KW-1185">Reference proteome</keyword>
<organism evidence="1 2">
    <name type="scientific">Rhododendron molle</name>
    <name type="common">Chinese azalea</name>
    <name type="synonym">Azalea mollis</name>
    <dbReference type="NCBI Taxonomy" id="49168"/>
    <lineage>
        <taxon>Eukaryota</taxon>
        <taxon>Viridiplantae</taxon>
        <taxon>Streptophyta</taxon>
        <taxon>Embryophyta</taxon>
        <taxon>Tracheophyta</taxon>
        <taxon>Spermatophyta</taxon>
        <taxon>Magnoliopsida</taxon>
        <taxon>eudicotyledons</taxon>
        <taxon>Gunneridae</taxon>
        <taxon>Pentapetalae</taxon>
        <taxon>asterids</taxon>
        <taxon>Ericales</taxon>
        <taxon>Ericaceae</taxon>
        <taxon>Ericoideae</taxon>
        <taxon>Rhodoreae</taxon>
        <taxon>Rhododendron</taxon>
    </lineage>
</organism>
<gene>
    <name evidence="1" type="ORF">RHMOL_Rhmol03G0279700</name>
</gene>
<comment type="caution">
    <text evidence="1">The sequence shown here is derived from an EMBL/GenBank/DDBJ whole genome shotgun (WGS) entry which is preliminary data.</text>
</comment>
<sequence>MERQVAIVGAGISGLLACKYALEKGFHPVVFEAGSKIGGVWTRTIESTKLQNNQQAYRFSDFPWPASVKQAYPHNTQVKEYIESYAQHFGILPFIKFNSEVISIDYVGESDAEMKEWDLWGGNGKAFGSKGKWHMTVQEGGGKGSIEEYQAEFVILCVGRFSGLPKIPEFPQHHGPEVFHGKVIHTVDYSAMENAEAAKLIEGKRVAVIGSQKSAVDIAAECANANGTDFPCAMIQRNTHWMFPTDQIWGVNLAYLSFNRFAELLVHKPGETFLHSSLATLCSPLRWGVSKFVESYLRWKLPLKKHGMIPEHSFLQDVSSCQILMLPDNFYDKVEEGSIILKKPKGFQFCREGLVIDGENEPLKTDLVIFATGYRGDEKLKSMFHSPTFQNYIMGSPTSPVPLYRQMIHPRIPRLAVIGYSESLSNLHTSEIRSQWLAHFLNGSFELPSIKSMEEDVMRWEKYMKQYAGRDYRRNCIGGLHIWPAIYRSGFKCTNCNKTYSSKNIYLDLTVTAGTKDYIESQPARTELFRSPLVSFLYERGWRQNFNRSGFPGPDEEFNMAQEFFKPSEGGVLVDVSCGSGLFSRKFAKSGTYSKVIALDFSENMLRQCYDFIKNDDTIISTNLALVRADVSRLPFASGSIDAVHAGAALHCWPSPSNAIAEINRVLRSGGIFVGTTFLRVSSTTPEILRPFIRQRISQSYSYFTQEEIEDLCTTCGLINYTSKVQQSFIMFSAQKP</sequence>
<reference evidence="1" key="1">
    <citation type="submission" date="2022-02" db="EMBL/GenBank/DDBJ databases">
        <title>Plant Genome Project.</title>
        <authorList>
            <person name="Zhang R.-G."/>
        </authorList>
    </citation>
    <scope>NUCLEOTIDE SEQUENCE</scope>
    <source>
        <strain evidence="1">AT1</strain>
    </source>
</reference>
<evidence type="ECO:0000313" key="1">
    <source>
        <dbReference type="EMBL" id="KAI8565682.1"/>
    </source>
</evidence>
<proteinExistence type="predicted"/>
<accession>A0ACC0PKX2</accession>
<evidence type="ECO:0000313" key="2">
    <source>
        <dbReference type="Proteomes" id="UP001062846"/>
    </source>
</evidence>
<dbReference type="EMBL" id="CM046390">
    <property type="protein sequence ID" value="KAI8565682.1"/>
    <property type="molecule type" value="Genomic_DNA"/>
</dbReference>
<name>A0ACC0PKX2_RHOML</name>
<protein>
    <submittedName>
        <fullName evidence="1">Uncharacterized protein</fullName>
    </submittedName>
</protein>